<dbReference type="Gene3D" id="1.10.1790.10">
    <property type="entry name" value="PRD domain"/>
    <property type="match status" value="1"/>
</dbReference>
<dbReference type="InterPro" id="IPR003501">
    <property type="entry name" value="PTS_EIIB_2/3"/>
</dbReference>
<evidence type="ECO:0000313" key="9">
    <source>
        <dbReference type="EMBL" id="EOL42333.1"/>
    </source>
</evidence>
<reference evidence="9 10" key="1">
    <citation type="submission" date="2013-02" db="EMBL/GenBank/DDBJ databases">
        <title>The Genome Sequence of Enterococcus phoeniculicola BAA-412.</title>
        <authorList>
            <consortium name="The Broad Institute Genome Sequencing Platform"/>
            <consortium name="The Broad Institute Genome Sequencing Center for Infectious Disease"/>
            <person name="Earl A.M."/>
            <person name="Gilmore M.S."/>
            <person name="Lebreton F."/>
            <person name="Walker B."/>
            <person name="Young S.K."/>
            <person name="Zeng Q."/>
            <person name="Gargeya S."/>
            <person name="Fitzgerald M."/>
            <person name="Haas B."/>
            <person name="Abouelleil A."/>
            <person name="Alvarado L."/>
            <person name="Arachchi H.M."/>
            <person name="Berlin A.M."/>
            <person name="Chapman S.B."/>
            <person name="Dewar J."/>
            <person name="Goldberg J."/>
            <person name="Griggs A."/>
            <person name="Gujja S."/>
            <person name="Hansen M."/>
            <person name="Howarth C."/>
            <person name="Imamovic A."/>
            <person name="Larimer J."/>
            <person name="McCowan C."/>
            <person name="Murphy C."/>
            <person name="Neiman D."/>
            <person name="Pearson M."/>
            <person name="Priest M."/>
            <person name="Roberts A."/>
            <person name="Saif S."/>
            <person name="Shea T."/>
            <person name="Sisk P."/>
            <person name="Sykes S."/>
            <person name="Wortman J."/>
            <person name="Nusbaum C."/>
            <person name="Birren B."/>
        </authorList>
    </citation>
    <scope>NUCLEOTIDE SEQUENCE [LARGE SCALE GENOMIC DNA]</scope>
    <source>
        <strain evidence="9 10">ATCC BAA-412</strain>
    </source>
</reference>
<dbReference type="Gene3D" id="3.40.930.10">
    <property type="entry name" value="Mannitol-specific EII, Chain A"/>
    <property type="match status" value="1"/>
</dbReference>
<sequence>MEHYQDSKKRRIMILKRILDSEHLSYQQLSDEYYVSRSSIANDIAYVKNVFAKERLSLTFDNSGTYFEGSEIQIQRVLKRTILNHINELEIINGLIDTSLLNEINSAFHQAIIEKQFEIPESYFQSIVVSILLIVQRTDKRHEINLKGKNQYGKYFLEFNKYPLVYELLKKLEEKNIYQFSPEEVQYLTYVIVGSGLKFFIKSENIPFSFRGKVRHLIQKISEGIQIDLTQDSRLEEDLLVHLYQLILRIEAQTTIVNPLIEEIKQNYPAIYGVVWFALNDFYRTYGMNLSDDEIGFVAIHFQAAVERIKRLNKILFVCPNGIGTSSYVSAKIRRILPDIDSIETASIEKIKKMDLSDVDFIISTVDIPSQEKPIVRISPMVTARDMKRIMNYYIDLIIENEQSSRDNRIVTEKTKTFISNHVYFDNFSSKKDALEFLINRHLFNSEDRKRKFIHSVFERESLQSTYLDNGFAIPHGNPEFVDETAISILVLDKPIQWALQKVDIIVLLMIREEDVKQVESVMKLIMQGIEDKNWFISKMMEVKE</sequence>
<dbReference type="PROSITE" id="PS51099">
    <property type="entry name" value="PTS_EIIB_TYPE_2"/>
    <property type="match status" value="1"/>
</dbReference>
<dbReference type="HOGENOM" id="CLU_013442_3_1_9"/>
<evidence type="ECO:0000256" key="2">
    <source>
        <dbReference type="ARBA" id="ARBA00022737"/>
    </source>
</evidence>
<dbReference type="EMBL" id="AJAT01000017">
    <property type="protein sequence ID" value="EOL42333.1"/>
    <property type="molecule type" value="Genomic_DNA"/>
</dbReference>
<dbReference type="InterPro" id="IPR011608">
    <property type="entry name" value="PRD"/>
</dbReference>
<gene>
    <name evidence="9" type="ORF">UC3_02685</name>
</gene>
<evidence type="ECO:0000256" key="5">
    <source>
        <dbReference type="ARBA" id="ARBA00023163"/>
    </source>
</evidence>
<dbReference type="Pfam" id="PF02302">
    <property type="entry name" value="PTS_IIB"/>
    <property type="match status" value="1"/>
</dbReference>
<dbReference type="Gene3D" id="1.10.10.10">
    <property type="entry name" value="Winged helix-like DNA-binding domain superfamily/Winged helix DNA-binding domain"/>
    <property type="match status" value="1"/>
</dbReference>
<dbReference type="PANTHER" id="PTHR30185">
    <property type="entry name" value="CRYPTIC BETA-GLUCOSIDE BGL OPERON ANTITERMINATOR"/>
    <property type="match status" value="1"/>
</dbReference>
<keyword evidence="5" id="KW-0804">Transcription</keyword>
<dbReference type="SUPFAM" id="SSF63520">
    <property type="entry name" value="PTS-regulatory domain, PRD"/>
    <property type="match status" value="1"/>
</dbReference>
<dbReference type="InterPro" id="IPR016152">
    <property type="entry name" value="PTrfase/Anion_transptr"/>
</dbReference>
<evidence type="ECO:0000256" key="3">
    <source>
        <dbReference type="ARBA" id="ARBA00023015"/>
    </source>
</evidence>
<dbReference type="GO" id="GO:0009401">
    <property type="term" value="P:phosphoenolpyruvate-dependent sugar phosphotransferase system"/>
    <property type="evidence" value="ECO:0007669"/>
    <property type="project" value="InterPro"/>
</dbReference>
<dbReference type="PROSITE" id="PS51372">
    <property type="entry name" value="PRD_2"/>
    <property type="match status" value="1"/>
</dbReference>
<dbReference type="Pfam" id="PF00359">
    <property type="entry name" value="PTS_EIIA_2"/>
    <property type="match status" value="1"/>
</dbReference>
<dbReference type="InterPro" id="IPR007737">
    <property type="entry name" value="Mga_HTH"/>
</dbReference>
<feature type="domain" description="PTS EIIA type-2" evidence="6">
    <location>
        <begin position="416"/>
        <end position="545"/>
    </location>
</feature>
<keyword evidence="4" id="KW-0010">Activator</keyword>
<feature type="domain" description="PRD" evidence="8">
    <location>
        <begin position="205"/>
        <end position="312"/>
    </location>
</feature>
<dbReference type="InterPro" id="IPR036095">
    <property type="entry name" value="PTS_EIIB-like_sf"/>
</dbReference>
<accession>R3TMQ6</accession>
<dbReference type="GO" id="GO:0008982">
    <property type="term" value="F:protein-N(PI)-phosphohistidine-sugar phosphotransferase activity"/>
    <property type="evidence" value="ECO:0007669"/>
    <property type="project" value="InterPro"/>
</dbReference>
<evidence type="ECO:0008006" key="11">
    <source>
        <dbReference type="Google" id="ProtNLM"/>
    </source>
</evidence>
<dbReference type="eggNOG" id="COG1762">
    <property type="taxonomic scope" value="Bacteria"/>
</dbReference>
<dbReference type="CDD" id="cd05568">
    <property type="entry name" value="PTS_IIB_bgl_like"/>
    <property type="match status" value="1"/>
</dbReference>
<dbReference type="STRING" id="154621.RV11_GL001883"/>
<evidence type="ECO:0000259" key="8">
    <source>
        <dbReference type="PROSITE" id="PS51372"/>
    </source>
</evidence>
<dbReference type="Proteomes" id="UP000013785">
    <property type="component" value="Unassembled WGS sequence"/>
</dbReference>
<comment type="caution">
    <text evidence="9">The sequence shown here is derived from an EMBL/GenBank/DDBJ whole genome shotgun (WGS) entry which is preliminary data.</text>
</comment>
<keyword evidence="10" id="KW-1185">Reference proteome</keyword>
<dbReference type="PATRIC" id="fig|1158610.3.peg.2667"/>
<dbReference type="PROSITE" id="PS51094">
    <property type="entry name" value="PTS_EIIA_TYPE_2"/>
    <property type="match status" value="1"/>
</dbReference>
<keyword evidence="1" id="KW-0808">Transferase</keyword>
<organism evidence="9 10">
    <name type="scientific">Enterococcus phoeniculicola ATCC BAA-412</name>
    <dbReference type="NCBI Taxonomy" id="1158610"/>
    <lineage>
        <taxon>Bacteria</taxon>
        <taxon>Bacillati</taxon>
        <taxon>Bacillota</taxon>
        <taxon>Bacilli</taxon>
        <taxon>Lactobacillales</taxon>
        <taxon>Enterococcaceae</taxon>
        <taxon>Enterococcus</taxon>
    </lineage>
</organism>
<dbReference type="InterPro" id="IPR050661">
    <property type="entry name" value="BglG_antiterminators"/>
</dbReference>
<dbReference type="InterPro" id="IPR036634">
    <property type="entry name" value="PRD_sf"/>
</dbReference>
<dbReference type="PANTHER" id="PTHR30185:SF12">
    <property type="entry name" value="TRANSCRIPTIONAL REGULATOR MANR"/>
    <property type="match status" value="1"/>
</dbReference>
<dbReference type="InterPro" id="IPR036388">
    <property type="entry name" value="WH-like_DNA-bd_sf"/>
</dbReference>
<dbReference type="GO" id="GO:0006355">
    <property type="term" value="P:regulation of DNA-templated transcription"/>
    <property type="evidence" value="ECO:0007669"/>
    <property type="project" value="InterPro"/>
</dbReference>
<protein>
    <recommendedName>
        <fullName evidence="11">PTS system EIIA component</fullName>
    </recommendedName>
</protein>
<evidence type="ECO:0000256" key="1">
    <source>
        <dbReference type="ARBA" id="ARBA00022679"/>
    </source>
</evidence>
<keyword evidence="3" id="KW-0805">Transcription regulation</keyword>
<dbReference type="SUPFAM" id="SSF55804">
    <property type="entry name" value="Phoshotransferase/anion transport protein"/>
    <property type="match status" value="1"/>
</dbReference>
<evidence type="ECO:0000313" key="10">
    <source>
        <dbReference type="Proteomes" id="UP000013785"/>
    </source>
</evidence>
<dbReference type="InterPro" id="IPR013011">
    <property type="entry name" value="PTS_EIIB_2"/>
</dbReference>
<dbReference type="Pfam" id="PF00874">
    <property type="entry name" value="PRD"/>
    <property type="match status" value="1"/>
</dbReference>
<proteinExistence type="predicted"/>
<dbReference type="InterPro" id="IPR002178">
    <property type="entry name" value="PTS_EIIA_type-2_dom"/>
</dbReference>
<feature type="domain" description="PTS EIIB type-2" evidence="7">
    <location>
        <begin position="313"/>
        <end position="402"/>
    </location>
</feature>
<evidence type="ECO:0000256" key="4">
    <source>
        <dbReference type="ARBA" id="ARBA00023159"/>
    </source>
</evidence>
<evidence type="ECO:0000259" key="6">
    <source>
        <dbReference type="PROSITE" id="PS51094"/>
    </source>
</evidence>
<dbReference type="eggNOG" id="COG3711">
    <property type="taxonomic scope" value="Bacteria"/>
</dbReference>
<name>R3TMQ6_9ENTE</name>
<dbReference type="Pfam" id="PF05043">
    <property type="entry name" value="Mga"/>
    <property type="match status" value="1"/>
</dbReference>
<dbReference type="Gene3D" id="3.40.50.2300">
    <property type="match status" value="1"/>
</dbReference>
<dbReference type="SUPFAM" id="SSF52794">
    <property type="entry name" value="PTS system IIB component-like"/>
    <property type="match status" value="1"/>
</dbReference>
<keyword evidence="2" id="KW-0677">Repeat</keyword>
<dbReference type="AlphaFoldDB" id="R3TMQ6"/>
<evidence type="ECO:0000259" key="7">
    <source>
        <dbReference type="PROSITE" id="PS51099"/>
    </source>
</evidence>